<evidence type="ECO:0000313" key="1">
    <source>
        <dbReference type="EMBL" id="KAJ8644409.1"/>
    </source>
</evidence>
<evidence type="ECO:0000313" key="2">
    <source>
        <dbReference type="Proteomes" id="UP001234297"/>
    </source>
</evidence>
<sequence>MKHRHCEPEEYTYTILIKMMGKMGKIDDLIALFHEMISKGCIPNLIAYNTMIEALAKNRMVDKALFHEMISKGRTPNLIAYNTMIEAFAKN</sequence>
<protein>
    <submittedName>
        <fullName evidence="1">Uncharacterized protein</fullName>
    </submittedName>
</protein>
<organism evidence="1 2">
    <name type="scientific">Persea americana</name>
    <name type="common">Avocado</name>
    <dbReference type="NCBI Taxonomy" id="3435"/>
    <lineage>
        <taxon>Eukaryota</taxon>
        <taxon>Viridiplantae</taxon>
        <taxon>Streptophyta</taxon>
        <taxon>Embryophyta</taxon>
        <taxon>Tracheophyta</taxon>
        <taxon>Spermatophyta</taxon>
        <taxon>Magnoliopsida</taxon>
        <taxon>Magnoliidae</taxon>
        <taxon>Laurales</taxon>
        <taxon>Lauraceae</taxon>
        <taxon>Persea</taxon>
    </lineage>
</organism>
<dbReference type="Proteomes" id="UP001234297">
    <property type="component" value="Chromosome 2"/>
</dbReference>
<accession>A0ACC2MFD0</accession>
<gene>
    <name evidence="1" type="ORF">MRB53_006157</name>
</gene>
<dbReference type="EMBL" id="CM056810">
    <property type="protein sequence ID" value="KAJ8644409.1"/>
    <property type="molecule type" value="Genomic_DNA"/>
</dbReference>
<keyword evidence="2" id="KW-1185">Reference proteome</keyword>
<reference evidence="1 2" key="1">
    <citation type="journal article" date="2022" name="Hortic Res">
        <title>A haplotype resolved chromosomal level avocado genome allows analysis of novel avocado genes.</title>
        <authorList>
            <person name="Nath O."/>
            <person name="Fletcher S.J."/>
            <person name="Hayward A."/>
            <person name="Shaw L.M."/>
            <person name="Masouleh A.K."/>
            <person name="Furtado A."/>
            <person name="Henry R.J."/>
            <person name="Mitter N."/>
        </authorList>
    </citation>
    <scope>NUCLEOTIDE SEQUENCE [LARGE SCALE GENOMIC DNA]</scope>
    <source>
        <strain evidence="2">cv. Hass</strain>
    </source>
</reference>
<proteinExistence type="predicted"/>
<name>A0ACC2MFD0_PERAE</name>
<comment type="caution">
    <text evidence="1">The sequence shown here is derived from an EMBL/GenBank/DDBJ whole genome shotgun (WGS) entry which is preliminary data.</text>
</comment>